<sequence length="50" mass="5887">MGFQIPSSPNQDQFYKEKLPNSIPFHSMKRTLPKVKTYIQSNTKEKFNDP</sequence>
<gene>
    <name evidence="1" type="ORF">HanXRQr2_Chr14g0662451</name>
</gene>
<name>A0A9K3ECJ9_HELAN</name>
<protein>
    <submittedName>
        <fullName evidence="1">Uncharacterized protein</fullName>
    </submittedName>
</protein>
<accession>A0A9K3ECJ9</accession>
<comment type="caution">
    <text evidence="1">The sequence shown here is derived from an EMBL/GenBank/DDBJ whole genome shotgun (WGS) entry which is preliminary data.</text>
</comment>
<reference evidence="1" key="1">
    <citation type="journal article" date="2017" name="Nature">
        <title>The sunflower genome provides insights into oil metabolism, flowering and Asterid evolution.</title>
        <authorList>
            <person name="Badouin H."/>
            <person name="Gouzy J."/>
            <person name="Grassa C.J."/>
            <person name="Murat F."/>
            <person name="Staton S.E."/>
            <person name="Cottret L."/>
            <person name="Lelandais-Briere C."/>
            <person name="Owens G.L."/>
            <person name="Carrere S."/>
            <person name="Mayjonade B."/>
            <person name="Legrand L."/>
            <person name="Gill N."/>
            <person name="Kane N.C."/>
            <person name="Bowers J.E."/>
            <person name="Hubner S."/>
            <person name="Bellec A."/>
            <person name="Berard A."/>
            <person name="Berges H."/>
            <person name="Blanchet N."/>
            <person name="Boniface M.C."/>
            <person name="Brunel D."/>
            <person name="Catrice O."/>
            <person name="Chaidir N."/>
            <person name="Claudel C."/>
            <person name="Donnadieu C."/>
            <person name="Faraut T."/>
            <person name="Fievet G."/>
            <person name="Helmstetter N."/>
            <person name="King M."/>
            <person name="Knapp S.J."/>
            <person name="Lai Z."/>
            <person name="Le Paslier M.C."/>
            <person name="Lippi Y."/>
            <person name="Lorenzon L."/>
            <person name="Mandel J.R."/>
            <person name="Marage G."/>
            <person name="Marchand G."/>
            <person name="Marquand E."/>
            <person name="Bret-Mestries E."/>
            <person name="Morien E."/>
            <person name="Nambeesan S."/>
            <person name="Nguyen T."/>
            <person name="Pegot-Espagnet P."/>
            <person name="Pouilly N."/>
            <person name="Raftis F."/>
            <person name="Sallet E."/>
            <person name="Schiex T."/>
            <person name="Thomas J."/>
            <person name="Vandecasteele C."/>
            <person name="Vares D."/>
            <person name="Vear F."/>
            <person name="Vautrin S."/>
            <person name="Crespi M."/>
            <person name="Mangin B."/>
            <person name="Burke J.M."/>
            <person name="Salse J."/>
            <person name="Munos S."/>
            <person name="Vincourt P."/>
            <person name="Rieseberg L.H."/>
            <person name="Langlade N.B."/>
        </authorList>
    </citation>
    <scope>NUCLEOTIDE SEQUENCE</scope>
    <source>
        <tissue evidence="1">Leaves</tissue>
    </source>
</reference>
<dbReference type="EMBL" id="MNCJ02000329">
    <property type="protein sequence ID" value="KAF5770705.1"/>
    <property type="molecule type" value="Genomic_DNA"/>
</dbReference>
<keyword evidence="2" id="KW-1185">Reference proteome</keyword>
<evidence type="ECO:0000313" key="1">
    <source>
        <dbReference type="EMBL" id="KAF5770705.1"/>
    </source>
</evidence>
<organism evidence="1 2">
    <name type="scientific">Helianthus annuus</name>
    <name type="common">Common sunflower</name>
    <dbReference type="NCBI Taxonomy" id="4232"/>
    <lineage>
        <taxon>Eukaryota</taxon>
        <taxon>Viridiplantae</taxon>
        <taxon>Streptophyta</taxon>
        <taxon>Embryophyta</taxon>
        <taxon>Tracheophyta</taxon>
        <taxon>Spermatophyta</taxon>
        <taxon>Magnoliopsida</taxon>
        <taxon>eudicotyledons</taxon>
        <taxon>Gunneridae</taxon>
        <taxon>Pentapetalae</taxon>
        <taxon>asterids</taxon>
        <taxon>campanulids</taxon>
        <taxon>Asterales</taxon>
        <taxon>Asteraceae</taxon>
        <taxon>Asteroideae</taxon>
        <taxon>Heliantheae alliance</taxon>
        <taxon>Heliantheae</taxon>
        <taxon>Helianthus</taxon>
    </lineage>
</organism>
<dbReference type="Proteomes" id="UP000215914">
    <property type="component" value="Unassembled WGS sequence"/>
</dbReference>
<evidence type="ECO:0000313" key="2">
    <source>
        <dbReference type="Proteomes" id="UP000215914"/>
    </source>
</evidence>
<dbReference type="AlphaFoldDB" id="A0A9K3ECJ9"/>
<dbReference type="Gramene" id="mRNA:HanXRQr2_Chr14g0662451">
    <property type="protein sequence ID" value="CDS:HanXRQr2_Chr14g0662451.1"/>
    <property type="gene ID" value="HanXRQr2_Chr14g0662451"/>
</dbReference>
<reference evidence="1" key="2">
    <citation type="submission" date="2020-06" db="EMBL/GenBank/DDBJ databases">
        <title>Helianthus annuus Genome sequencing and assembly Release 2.</title>
        <authorList>
            <person name="Gouzy J."/>
            <person name="Langlade N."/>
            <person name="Munos S."/>
        </authorList>
    </citation>
    <scope>NUCLEOTIDE SEQUENCE</scope>
    <source>
        <tissue evidence="1">Leaves</tissue>
    </source>
</reference>
<proteinExistence type="predicted"/>